<proteinExistence type="predicted"/>
<keyword evidence="1" id="KW-1133">Transmembrane helix</keyword>
<keyword evidence="3" id="KW-1185">Reference proteome</keyword>
<dbReference type="PANTHER" id="PTHR39164:SF1">
    <property type="entry name" value="PROTEIN CCDC"/>
    <property type="match status" value="1"/>
</dbReference>
<evidence type="ECO:0008006" key="4">
    <source>
        <dbReference type="Google" id="ProtNLM"/>
    </source>
</evidence>
<feature type="transmembrane region" description="Helical" evidence="1">
    <location>
        <begin position="64"/>
        <end position="83"/>
    </location>
</feature>
<reference evidence="2" key="1">
    <citation type="submission" date="2021-06" db="EMBL/GenBank/DDBJ databases">
        <authorList>
            <person name="Criscuolo A."/>
        </authorList>
    </citation>
    <scope>NUCLEOTIDE SEQUENCE</scope>
    <source>
        <strain evidence="2">CIP111600</strain>
    </source>
</reference>
<dbReference type="Pfam" id="PF07301">
    <property type="entry name" value="DUF1453"/>
    <property type="match status" value="1"/>
</dbReference>
<dbReference type="AlphaFoldDB" id="A0A916K5A0"/>
<dbReference type="PANTHER" id="PTHR39164">
    <property type="entry name" value="PROTEIN CCDC"/>
    <property type="match status" value="1"/>
</dbReference>
<dbReference type="InterPro" id="IPR031306">
    <property type="entry name" value="CcdC"/>
</dbReference>
<dbReference type="PIRSF" id="PIRSF021441">
    <property type="entry name" value="DUF1453"/>
    <property type="match status" value="1"/>
</dbReference>
<name>A0A916K5A0_9BACL</name>
<organism evidence="2 3">
    <name type="scientific">Paenibacillus solanacearum</name>
    <dbReference type="NCBI Taxonomy" id="2048548"/>
    <lineage>
        <taxon>Bacteria</taxon>
        <taxon>Bacillati</taxon>
        <taxon>Bacillota</taxon>
        <taxon>Bacilli</taxon>
        <taxon>Bacillales</taxon>
        <taxon>Paenibacillaceae</taxon>
        <taxon>Paenibacillus</taxon>
    </lineage>
</organism>
<feature type="transmembrane region" description="Helical" evidence="1">
    <location>
        <begin position="39"/>
        <end position="58"/>
    </location>
</feature>
<dbReference type="InterPro" id="IPR058247">
    <property type="entry name" value="DUF1453"/>
</dbReference>
<comment type="caution">
    <text evidence="2">The sequence shown here is derived from an EMBL/GenBank/DDBJ whole genome shotgun (WGS) entry which is preliminary data.</text>
</comment>
<gene>
    <name evidence="2" type="ORF">PAESOLCIP111_02937</name>
</gene>
<evidence type="ECO:0000313" key="2">
    <source>
        <dbReference type="EMBL" id="CAG7627637.1"/>
    </source>
</evidence>
<evidence type="ECO:0000313" key="3">
    <source>
        <dbReference type="Proteomes" id="UP000693672"/>
    </source>
</evidence>
<evidence type="ECO:0000256" key="1">
    <source>
        <dbReference type="SAM" id="Phobius"/>
    </source>
</evidence>
<dbReference type="EMBL" id="CAJVAS010000011">
    <property type="protein sequence ID" value="CAG7627637.1"/>
    <property type="molecule type" value="Genomic_DNA"/>
</dbReference>
<keyword evidence="1" id="KW-0472">Membrane</keyword>
<dbReference type="Proteomes" id="UP000693672">
    <property type="component" value="Unassembled WGS sequence"/>
</dbReference>
<dbReference type="RefSeq" id="WP_218092703.1">
    <property type="nucleotide sequence ID" value="NZ_CAJVAS010000011.1"/>
</dbReference>
<protein>
    <recommendedName>
        <fullName evidence="4">Cytochrome c biogenesis protein CcdC</fullName>
    </recommendedName>
</protein>
<sequence length="163" mass="17867">MVHFGTLHLQTVSSIGMAIMALLAIVVRTRAGCRPITPAKIVMPPLGMSTGFLMFVVPACRIPLLWAVIALAAGLLCLSYPLIRSSQLEFKDGAVYMKRSKAFAFVLLGLLALRIALHSYIEQFVSIPQTGALFFLLAFGMLLPWRASMLMQYRRLTAPRAAA</sequence>
<feature type="transmembrane region" description="Helical" evidence="1">
    <location>
        <begin position="6"/>
        <end position="27"/>
    </location>
</feature>
<feature type="transmembrane region" description="Helical" evidence="1">
    <location>
        <begin position="127"/>
        <end position="145"/>
    </location>
</feature>
<accession>A0A916K5A0</accession>
<feature type="transmembrane region" description="Helical" evidence="1">
    <location>
        <begin position="103"/>
        <end position="121"/>
    </location>
</feature>
<keyword evidence="1" id="KW-0812">Transmembrane</keyword>